<evidence type="ECO:0000256" key="2">
    <source>
        <dbReference type="ARBA" id="ARBA00004240"/>
    </source>
</evidence>
<keyword evidence="6" id="KW-0496">Mitochondrion</keyword>
<evidence type="ECO:0000256" key="3">
    <source>
        <dbReference type="ARBA" id="ARBA00004370"/>
    </source>
</evidence>
<evidence type="ECO:0000256" key="5">
    <source>
        <dbReference type="ARBA" id="ARBA00022824"/>
    </source>
</evidence>
<keyword evidence="5" id="KW-0256">Endoplasmic reticulum</keyword>
<evidence type="ECO:0000256" key="7">
    <source>
        <dbReference type="ARBA" id="ARBA00023136"/>
    </source>
</evidence>
<gene>
    <name evidence="9" type="ORF">K444DRAFT_526400</name>
</gene>
<dbReference type="EMBL" id="KZ613786">
    <property type="protein sequence ID" value="PMD61104.1"/>
    <property type="molecule type" value="Genomic_DNA"/>
</dbReference>
<comment type="subcellular location">
    <subcellularLocation>
        <location evidence="2">Endoplasmic reticulum</location>
    </subcellularLocation>
    <subcellularLocation>
        <location evidence="3">Membrane</location>
    </subcellularLocation>
    <subcellularLocation>
        <location evidence="1">Mitochondrion</location>
    </subcellularLocation>
</comment>
<dbReference type="GeneID" id="36582619"/>
<feature type="domain" description="DUF676" evidence="8">
    <location>
        <begin position="176"/>
        <end position="249"/>
    </location>
</feature>
<evidence type="ECO:0000256" key="4">
    <source>
        <dbReference type="ARBA" id="ARBA00007920"/>
    </source>
</evidence>
<evidence type="ECO:0000256" key="6">
    <source>
        <dbReference type="ARBA" id="ARBA00023128"/>
    </source>
</evidence>
<dbReference type="Pfam" id="PF05057">
    <property type="entry name" value="DUF676"/>
    <property type="match status" value="1"/>
</dbReference>
<reference evidence="9 10" key="1">
    <citation type="submission" date="2016-04" db="EMBL/GenBank/DDBJ databases">
        <title>A degradative enzymes factory behind the ericoid mycorrhizal symbiosis.</title>
        <authorList>
            <consortium name="DOE Joint Genome Institute"/>
            <person name="Martino E."/>
            <person name="Morin E."/>
            <person name="Grelet G."/>
            <person name="Kuo A."/>
            <person name="Kohler A."/>
            <person name="Daghino S."/>
            <person name="Barry K."/>
            <person name="Choi C."/>
            <person name="Cichocki N."/>
            <person name="Clum A."/>
            <person name="Copeland A."/>
            <person name="Hainaut M."/>
            <person name="Haridas S."/>
            <person name="Labutti K."/>
            <person name="Lindquist E."/>
            <person name="Lipzen A."/>
            <person name="Khouja H.-R."/>
            <person name="Murat C."/>
            <person name="Ohm R."/>
            <person name="Olson A."/>
            <person name="Spatafora J."/>
            <person name="Veneault-Fourrey C."/>
            <person name="Henrissat B."/>
            <person name="Grigoriev I."/>
            <person name="Martin F."/>
            <person name="Perotto S."/>
        </authorList>
    </citation>
    <scope>NUCLEOTIDE SEQUENCE [LARGE SCALE GENOMIC DNA]</scope>
    <source>
        <strain evidence="9 10">E</strain>
    </source>
</reference>
<protein>
    <recommendedName>
        <fullName evidence="8">DUF676 domain-containing protein</fullName>
    </recommendedName>
</protein>
<name>A0A2J6TDJ5_9HELO</name>
<dbReference type="PANTHER" id="PTHR48182">
    <property type="entry name" value="PROTEIN SERAC1"/>
    <property type="match status" value="1"/>
</dbReference>
<proteinExistence type="inferred from homology"/>
<evidence type="ECO:0000313" key="10">
    <source>
        <dbReference type="Proteomes" id="UP000235371"/>
    </source>
</evidence>
<dbReference type="OrthoDB" id="5086500at2759"/>
<dbReference type="AlphaFoldDB" id="A0A2J6TDJ5"/>
<dbReference type="InterPro" id="IPR007751">
    <property type="entry name" value="DUF676_lipase-like"/>
</dbReference>
<evidence type="ECO:0000313" key="9">
    <source>
        <dbReference type="EMBL" id="PMD61104.1"/>
    </source>
</evidence>
<dbReference type="RefSeq" id="XP_024738008.1">
    <property type="nucleotide sequence ID" value="XM_024874539.1"/>
</dbReference>
<organism evidence="9 10">
    <name type="scientific">Hyaloscypha bicolor E</name>
    <dbReference type="NCBI Taxonomy" id="1095630"/>
    <lineage>
        <taxon>Eukaryota</taxon>
        <taxon>Fungi</taxon>
        <taxon>Dikarya</taxon>
        <taxon>Ascomycota</taxon>
        <taxon>Pezizomycotina</taxon>
        <taxon>Leotiomycetes</taxon>
        <taxon>Helotiales</taxon>
        <taxon>Hyaloscyphaceae</taxon>
        <taxon>Hyaloscypha</taxon>
        <taxon>Hyaloscypha bicolor</taxon>
    </lineage>
</organism>
<dbReference type="Gene3D" id="3.40.50.1820">
    <property type="entry name" value="alpha/beta hydrolase"/>
    <property type="match status" value="1"/>
</dbReference>
<dbReference type="GO" id="GO:0005739">
    <property type="term" value="C:mitochondrion"/>
    <property type="evidence" value="ECO:0007669"/>
    <property type="project" value="UniProtKB-SubCell"/>
</dbReference>
<keyword evidence="10" id="KW-1185">Reference proteome</keyword>
<dbReference type="InterPro" id="IPR029058">
    <property type="entry name" value="AB_hydrolase_fold"/>
</dbReference>
<dbReference type="InterPro" id="IPR052374">
    <property type="entry name" value="SERAC1"/>
</dbReference>
<accession>A0A2J6TDJ5</accession>
<dbReference type="Proteomes" id="UP000235371">
    <property type="component" value="Unassembled WGS sequence"/>
</dbReference>
<sequence length="403" mass="45713">MEIRGDNFAPSAGGDVSYGKTYRVQGIPATFTREDCRTLLSSALQSENESSEPVVHSLSADPYTTKFQIATVTFKQIPDRFQDGKDEWTIPVTKSNILGIISSLTVDCHFSGFTPLNSVRDASDHKIDCIAITGLGSHPFGSWKQRNGEHMWLRDGLPYDLEGARVLSYGYNSKLIQSQTFQSVEDIATAFLISMRSIRIHDRVITPRPLIFISHSLGGIILKKAILLMKDEDKICQEIFKSIYAVLFFGVPNQGFRVDHWLSMVKGQPNENLILSLGSNSVYLRDLHRDFRIAFDFQDSQIVCVYETERTRQEALGKWKLTGDYEILVPKSLATDSPANDQGYRDFPIRQNHSDMAKFSSRWDENYKNIRTCLEEFSMAAPDVIRARFSRAQGRIRLFNPLS</sequence>
<comment type="similarity">
    <text evidence="4">Belongs to the putative lipase ROG1 family.</text>
</comment>
<keyword evidence="7" id="KW-0472">Membrane</keyword>
<dbReference type="GO" id="GO:0005783">
    <property type="term" value="C:endoplasmic reticulum"/>
    <property type="evidence" value="ECO:0007669"/>
    <property type="project" value="UniProtKB-SubCell"/>
</dbReference>
<dbReference type="GO" id="GO:0016020">
    <property type="term" value="C:membrane"/>
    <property type="evidence" value="ECO:0007669"/>
    <property type="project" value="UniProtKB-SubCell"/>
</dbReference>
<evidence type="ECO:0000259" key="8">
    <source>
        <dbReference type="Pfam" id="PF05057"/>
    </source>
</evidence>
<dbReference type="InParanoid" id="A0A2J6TDJ5"/>
<evidence type="ECO:0000256" key="1">
    <source>
        <dbReference type="ARBA" id="ARBA00004173"/>
    </source>
</evidence>
<dbReference type="PANTHER" id="PTHR48182:SF2">
    <property type="entry name" value="PROTEIN SERAC1"/>
    <property type="match status" value="1"/>
</dbReference>
<dbReference type="SUPFAM" id="SSF53474">
    <property type="entry name" value="alpha/beta-Hydrolases"/>
    <property type="match status" value="1"/>
</dbReference>